<evidence type="ECO:0000256" key="1">
    <source>
        <dbReference type="SAM" id="MobiDB-lite"/>
    </source>
</evidence>
<feature type="compositionally biased region" description="Polar residues" evidence="1">
    <location>
        <begin position="134"/>
        <end position="156"/>
    </location>
</feature>
<sequence length="278" mass="30550">MEFVKKEKREAREARYCVPACCSGQKTHGKKNKAYAADSNSGDNSSSSTSIASDNNSFDEEVQISRVDAKAIEYKPPADPKQDLPADALTAPTNQLEEANENGGAEYYNEEGNKLQGETIVVDMPMADRDNGDGSINNQGTAEQESVGSTAQNNTKNNEHVPLPSSRPASTEPVLPAPLTQHPAQSALPVQAPSPYFLQKHKRSDSTPEFDHRGGFSPSIRKDWWKAIEAELYGLDGNQMFCEEIPPDGANYVSMKWVFTIKKNLDGIIKRFKARLVT</sequence>
<feature type="region of interest" description="Disordered" evidence="1">
    <location>
        <begin position="125"/>
        <end position="179"/>
    </location>
</feature>
<protein>
    <recommendedName>
        <fullName evidence="4">Reverse transcriptase, RNA-dependent DNA polymerase</fullName>
    </recommendedName>
</protein>
<dbReference type="OrthoDB" id="5429139at2759"/>
<evidence type="ECO:0000313" key="2">
    <source>
        <dbReference type="EMBL" id="KAA6414828.1"/>
    </source>
</evidence>
<name>A0A5M8Q0X1_9LECA</name>
<proteinExistence type="predicted"/>
<dbReference type="Proteomes" id="UP000324767">
    <property type="component" value="Unassembled WGS sequence"/>
</dbReference>
<accession>A0A5M8Q0X1</accession>
<evidence type="ECO:0000313" key="3">
    <source>
        <dbReference type="Proteomes" id="UP000324767"/>
    </source>
</evidence>
<gene>
    <name evidence="2" type="ORF">FRX48_01578</name>
</gene>
<comment type="caution">
    <text evidence="2">The sequence shown here is derived from an EMBL/GenBank/DDBJ whole genome shotgun (WGS) entry which is preliminary data.</text>
</comment>
<reference evidence="2 3" key="1">
    <citation type="submission" date="2019-09" db="EMBL/GenBank/DDBJ databases">
        <title>The hologenome of the rock-dwelling lichen Lasallia pustulata.</title>
        <authorList>
            <person name="Greshake Tzovaras B."/>
            <person name="Segers F."/>
            <person name="Bicker A."/>
            <person name="Dal Grande F."/>
            <person name="Otte J."/>
            <person name="Hankeln T."/>
            <person name="Schmitt I."/>
            <person name="Ebersberger I."/>
        </authorList>
    </citation>
    <scope>NUCLEOTIDE SEQUENCE [LARGE SCALE GENOMIC DNA]</scope>
    <source>
        <strain evidence="2">A1-1</strain>
    </source>
</reference>
<feature type="compositionally biased region" description="Low complexity" evidence="1">
    <location>
        <begin position="36"/>
        <end position="56"/>
    </location>
</feature>
<dbReference type="EMBL" id="VXIT01000002">
    <property type="protein sequence ID" value="KAA6414828.1"/>
    <property type="molecule type" value="Genomic_DNA"/>
</dbReference>
<evidence type="ECO:0008006" key="4">
    <source>
        <dbReference type="Google" id="ProtNLM"/>
    </source>
</evidence>
<feature type="region of interest" description="Disordered" evidence="1">
    <location>
        <begin position="22"/>
        <end position="113"/>
    </location>
</feature>
<feature type="compositionally biased region" description="Basic and acidic residues" evidence="1">
    <location>
        <begin position="67"/>
        <end position="84"/>
    </location>
</feature>
<organism evidence="2 3">
    <name type="scientific">Lasallia pustulata</name>
    <dbReference type="NCBI Taxonomy" id="136370"/>
    <lineage>
        <taxon>Eukaryota</taxon>
        <taxon>Fungi</taxon>
        <taxon>Dikarya</taxon>
        <taxon>Ascomycota</taxon>
        <taxon>Pezizomycotina</taxon>
        <taxon>Lecanoromycetes</taxon>
        <taxon>OSLEUM clade</taxon>
        <taxon>Umbilicariomycetidae</taxon>
        <taxon>Umbilicariales</taxon>
        <taxon>Umbilicariaceae</taxon>
        <taxon>Lasallia</taxon>
    </lineage>
</organism>
<dbReference type="AlphaFoldDB" id="A0A5M8Q0X1"/>